<dbReference type="EMBL" id="JABWDY010034787">
    <property type="protein sequence ID" value="KAF5182404.1"/>
    <property type="molecule type" value="Genomic_DNA"/>
</dbReference>
<keyword evidence="8" id="KW-0833">Ubl conjugation pathway</keyword>
<dbReference type="OrthoDB" id="8062037at2759"/>
<keyword evidence="11" id="KW-0472">Membrane</keyword>
<dbReference type="InterPro" id="IPR013083">
    <property type="entry name" value="Znf_RING/FYVE/PHD"/>
</dbReference>
<evidence type="ECO:0000256" key="10">
    <source>
        <dbReference type="ARBA" id="ARBA00022989"/>
    </source>
</evidence>
<dbReference type="InterPro" id="IPR001841">
    <property type="entry name" value="Znf_RING"/>
</dbReference>
<evidence type="ECO:0000256" key="6">
    <source>
        <dbReference type="ARBA" id="ARBA00022723"/>
    </source>
</evidence>
<reference evidence="14 15" key="1">
    <citation type="submission" date="2020-06" db="EMBL/GenBank/DDBJ databases">
        <title>Transcriptomic and genomic resources for Thalictrum thalictroides and T. hernandezii: Facilitating candidate gene discovery in an emerging model plant lineage.</title>
        <authorList>
            <person name="Arias T."/>
            <person name="Riano-Pachon D.M."/>
            <person name="Di Stilio V.S."/>
        </authorList>
    </citation>
    <scope>NUCLEOTIDE SEQUENCE [LARGE SCALE GENOMIC DNA]</scope>
    <source>
        <strain evidence="15">cv. WT478/WT964</strain>
        <tissue evidence="14">Leaves</tissue>
    </source>
</reference>
<evidence type="ECO:0000259" key="13">
    <source>
        <dbReference type="PROSITE" id="PS50089"/>
    </source>
</evidence>
<comment type="caution">
    <text evidence="14">The sequence shown here is derived from an EMBL/GenBank/DDBJ whole genome shotgun (WGS) entry which is preliminary data.</text>
</comment>
<dbReference type="Pfam" id="PF13639">
    <property type="entry name" value="zf-RING_2"/>
    <property type="match status" value="1"/>
</dbReference>
<evidence type="ECO:0000256" key="5">
    <source>
        <dbReference type="ARBA" id="ARBA00022692"/>
    </source>
</evidence>
<keyword evidence="10" id="KW-1133">Transmembrane helix</keyword>
<dbReference type="GO" id="GO:0006511">
    <property type="term" value="P:ubiquitin-dependent protein catabolic process"/>
    <property type="evidence" value="ECO:0007669"/>
    <property type="project" value="TreeGrafter"/>
</dbReference>
<comment type="subcellular location">
    <subcellularLocation>
        <location evidence="2">Membrane</location>
        <topology evidence="2">Multi-pass membrane protein</topology>
    </subcellularLocation>
</comment>
<protein>
    <recommendedName>
        <fullName evidence="3">RING-type E3 ubiquitin transferase</fullName>
        <ecNumber evidence="3">2.3.2.27</ecNumber>
    </recommendedName>
</protein>
<keyword evidence="7 12" id="KW-0863">Zinc-finger</keyword>
<evidence type="ECO:0000256" key="11">
    <source>
        <dbReference type="ARBA" id="ARBA00023136"/>
    </source>
</evidence>
<keyword evidence="5" id="KW-0812">Transmembrane</keyword>
<dbReference type="SUPFAM" id="SSF57850">
    <property type="entry name" value="RING/U-box"/>
    <property type="match status" value="1"/>
</dbReference>
<keyword evidence="6" id="KW-0479">Metal-binding</keyword>
<evidence type="ECO:0000256" key="3">
    <source>
        <dbReference type="ARBA" id="ARBA00012483"/>
    </source>
</evidence>
<dbReference type="EC" id="2.3.2.27" evidence="3"/>
<evidence type="ECO:0000313" key="15">
    <source>
        <dbReference type="Proteomes" id="UP000554482"/>
    </source>
</evidence>
<evidence type="ECO:0000256" key="8">
    <source>
        <dbReference type="ARBA" id="ARBA00022786"/>
    </source>
</evidence>
<comment type="catalytic activity">
    <reaction evidence="1">
        <text>S-ubiquitinyl-[E2 ubiquitin-conjugating enzyme]-L-cysteine + [acceptor protein]-L-lysine = [E2 ubiquitin-conjugating enzyme]-L-cysteine + N(6)-ubiquitinyl-[acceptor protein]-L-lysine.</text>
        <dbReference type="EC" id="2.3.2.27"/>
    </reaction>
</comment>
<evidence type="ECO:0000256" key="9">
    <source>
        <dbReference type="ARBA" id="ARBA00022833"/>
    </source>
</evidence>
<evidence type="ECO:0000256" key="12">
    <source>
        <dbReference type="PROSITE-ProRule" id="PRU00175"/>
    </source>
</evidence>
<evidence type="ECO:0000256" key="7">
    <source>
        <dbReference type="ARBA" id="ARBA00022771"/>
    </source>
</evidence>
<dbReference type="SMART" id="SM00184">
    <property type="entry name" value="RING"/>
    <property type="match status" value="1"/>
</dbReference>
<keyword evidence="15" id="KW-1185">Reference proteome</keyword>
<gene>
    <name evidence="14" type="ORF">FRX31_028011</name>
</gene>
<evidence type="ECO:0000313" key="14">
    <source>
        <dbReference type="EMBL" id="KAF5182404.1"/>
    </source>
</evidence>
<name>A0A7J6VBD5_THATH</name>
<dbReference type="GO" id="GO:0016567">
    <property type="term" value="P:protein ubiquitination"/>
    <property type="evidence" value="ECO:0007669"/>
    <property type="project" value="TreeGrafter"/>
</dbReference>
<dbReference type="Gene3D" id="3.30.40.10">
    <property type="entry name" value="Zinc/RING finger domain, C3HC4 (zinc finger)"/>
    <property type="match status" value="1"/>
</dbReference>
<keyword evidence="4" id="KW-0808">Transferase</keyword>
<dbReference type="Proteomes" id="UP000554482">
    <property type="component" value="Unassembled WGS sequence"/>
</dbReference>
<sequence>MSNQPTEPQHVIVRTTRSPRMSVSGSLHLWGRQLVPRSEMETQRTATTTTSRMKKTLLGPTMKKTLIGPAVFLDSVEVCAICIENMKKGDEARTLGCNHSFHTKCIFKWVERNTTCPMCRFDMCSRKRKKT</sequence>
<evidence type="ECO:0000256" key="2">
    <source>
        <dbReference type="ARBA" id="ARBA00004141"/>
    </source>
</evidence>
<dbReference type="CDD" id="cd16454">
    <property type="entry name" value="RING-H2_PA-TM-RING"/>
    <property type="match status" value="1"/>
</dbReference>
<evidence type="ECO:0000256" key="4">
    <source>
        <dbReference type="ARBA" id="ARBA00022679"/>
    </source>
</evidence>
<dbReference type="GO" id="GO:0008270">
    <property type="term" value="F:zinc ion binding"/>
    <property type="evidence" value="ECO:0007669"/>
    <property type="project" value="UniProtKB-KW"/>
</dbReference>
<dbReference type="PROSITE" id="PS50089">
    <property type="entry name" value="ZF_RING_2"/>
    <property type="match status" value="1"/>
</dbReference>
<proteinExistence type="predicted"/>
<dbReference type="AlphaFoldDB" id="A0A7J6VBD5"/>
<dbReference type="GO" id="GO:0061630">
    <property type="term" value="F:ubiquitin protein ligase activity"/>
    <property type="evidence" value="ECO:0007669"/>
    <property type="project" value="UniProtKB-EC"/>
</dbReference>
<dbReference type="PANTHER" id="PTHR45977:SF4">
    <property type="entry name" value="RING-TYPE DOMAIN-CONTAINING PROTEIN"/>
    <property type="match status" value="1"/>
</dbReference>
<dbReference type="PANTHER" id="PTHR45977">
    <property type="entry name" value="TARGET OF ERK KINASE MPK-1"/>
    <property type="match status" value="1"/>
</dbReference>
<accession>A0A7J6VBD5</accession>
<evidence type="ECO:0000256" key="1">
    <source>
        <dbReference type="ARBA" id="ARBA00000900"/>
    </source>
</evidence>
<feature type="domain" description="RING-type" evidence="13">
    <location>
        <begin position="79"/>
        <end position="120"/>
    </location>
</feature>
<keyword evidence="9" id="KW-0862">Zinc</keyword>
<dbReference type="GO" id="GO:0016020">
    <property type="term" value="C:membrane"/>
    <property type="evidence" value="ECO:0007669"/>
    <property type="project" value="UniProtKB-SubCell"/>
</dbReference>
<organism evidence="14 15">
    <name type="scientific">Thalictrum thalictroides</name>
    <name type="common">Rue-anemone</name>
    <name type="synonym">Anemone thalictroides</name>
    <dbReference type="NCBI Taxonomy" id="46969"/>
    <lineage>
        <taxon>Eukaryota</taxon>
        <taxon>Viridiplantae</taxon>
        <taxon>Streptophyta</taxon>
        <taxon>Embryophyta</taxon>
        <taxon>Tracheophyta</taxon>
        <taxon>Spermatophyta</taxon>
        <taxon>Magnoliopsida</taxon>
        <taxon>Ranunculales</taxon>
        <taxon>Ranunculaceae</taxon>
        <taxon>Thalictroideae</taxon>
        <taxon>Thalictrum</taxon>
    </lineage>
</organism>